<evidence type="ECO:0000313" key="2">
    <source>
        <dbReference type="EMBL" id="EKX60543.1"/>
    </source>
</evidence>
<protein>
    <submittedName>
        <fullName evidence="2">Uncharacterized protein</fullName>
    </submittedName>
</protein>
<evidence type="ECO:0000256" key="1">
    <source>
        <dbReference type="SAM" id="Phobius"/>
    </source>
</evidence>
<dbReference type="AlphaFoldDB" id="L1KJH8"/>
<organism evidence="2 3">
    <name type="scientific">Streptomyces ipomoeae 91-03</name>
    <dbReference type="NCBI Taxonomy" id="698759"/>
    <lineage>
        <taxon>Bacteria</taxon>
        <taxon>Bacillati</taxon>
        <taxon>Actinomycetota</taxon>
        <taxon>Actinomycetes</taxon>
        <taxon>Kitasatosporales</taxon>
        <taxon>Streptomycetaceae</taxon>
        <taxon>Streptomyces</taxon>
    </lineage>
</organism>
<evidence type="ECO:0000313" key="3">
    <source>
        <dbReference type="Proteomes" id="UP000010411"/>
    </source>
</evidence>
<comment type="caution">
    <text evidence="2">The sequence shown here is derived from an EMBL/GenBank/DDBJ whole genome shotgun (WGS) entry which is preliminary data.</text>
</comment>
<keyword evidence="1" id="KW-0812">Transmembrane</keyword>
<feature type="transmembrane region" description="Helical" evidence="1">
    <location>
        <begin position="15"/>
        <end position="38"/>
    </location>
</feature>
<sequence length="47" mass="4957">MVVRRWSAGWAGGGWAGLGRCGLVVVVLMVGWALGIFAGRVDASVRR</sequence>
<keyword evidence="3" id="KW-1185">Reference proteome</keyword>
<dbReference type="Proteomes" id="UP000010411">
    <property type="component" value="Unassembled WGS sequence"/>
</dbReference>
<proteinExistence type="predicted"/>
<name>L1KJH8_9ACTN</name>
<accession>L1KJH8</accession>
<gene>
    <name evidence="2" type="ORF">STRIP9103_04317</name>
</gene>
<keyword evidence="1" id="KW-0472">Membrane</keyword>
<reference evidence="2 3" key="1">
    <citation type="submission" date="2012-11" db="EMBL/GenBank/DDBJ databases">
        <authorList>
            <person name="Huguet-Tapia J.C."/>
            <person name="Durkin A.S."/>
            <person name="Pettis G.S."/>
            <person name="Badger J.H."/>
        </authorList>
    </citation>
    <scope>NUCLEOTIDE SEQUENCE [LARGE SCALE GENOMIC DNA]</scope>
    <source>
        <strain evidence="2 3">91-03</strain>
    </source>
</reference>
<dbReference type="EMBL" id="AEJC01000645">
    <property type="protein sequence ID" value="EKX60543.1"/>
    <property type="molecule type" value="Genomic_DNA"/>
</dbReference>
<keyword evidence="1" id="KW-1133">Transmembrane helix</keyword>